<dbReference type="PANTHER" id="PTHR21347:SF0">
    <property type="entry name" value="LIPID SCRAMBLASE CLPTM1L"/>
    <property type="match status" value="1"/>
</dbReference>
<organism evidence="17 18">
    <name type="scientific">Allacma fusca</name>
    <dbReference type="NCBI Taxonomy" id="39272"/>
    <lineage>
        <taxon>Eukaryota</taxon>
        <taxon>Metazoa</taxon>
        <taxon>Ecdysozoa</taxon>
        <taxon>Arthropoda</taxon>
        <taxon>Hexapoda</taxon>
        <taxon>Collembola</taxon>
        <taxon>Symphypleona</taxon>
        <taxon>Sminthuridae</taxon>
        <taxon>Allacma</taxon>
    </lineage>
</organism>
<comment type="catalytic activity">
    <reaction evidence="6">
        <text>a 1,2-diacyl-sn-glycero-3-phosphoethanolamine(in) = a 1,2-diacyl-sn-glycero-3-phosphoethanolamine(out)</text>
        <dbReference type="Rhea" id="RHEA:38895"/>
        <dbReference type="ChEBI" id="CHEBI:64612"/>
    </reaction>
</comment>
<dbReference type="Proteomes" id="UP000708208">
    <property type="component" value="Unassembled WGS sequence"/>
</dbReference>
<dbReference type="GO" id="GO:0012505">
    <property type="term" value="C:endomembrane system"/>
    <property type="evidence" value="ECO:0007669"/>
    <property type="project" value="TreeGrafter"/>
</dbReference>
<evidence type="ECO:0000256" key="12">
    <source>
        <dbReference type="ARBA" id="ARBA00043155"/>
    </source>
</evidence>
<comment type="catalytic activity">
    <reaction evidence="8">
        <text>a 1,2-diacyl-sn-glycero-3-phospho-(1D-myo-inositol)(in) = a 1,2-diacyl-sn-glycero-3-phospho-(1D-myo-inositol)(out)</text>
        <dbReference type="Rhea" id="RHEA:38691"/>
        <dbReference type="ChEBI" id="CHEBI:57880"/>
    </reaction>
</comment>
<dbReference type="Pfam" id="PF05602">
    <property type="entry name" value="CLPTM1"/>
    <property type="match status" value="1"/>
</dbReference>
<keyword evidence="18" id="KW-1185">Reference proteome</keyword>
<dbReference type="AlphaFoldDB" id="A0A8J2K4S7"/>
<evidence type="ECO:0000256" key="14">
    <source>
        <dbReference type="ARBA" id="ARBA00093208"/>
    </source>
</evidence>
<evidence type="ECO:0000256" key="3">
    <source>
        <dbReference type="ARBA" id="ARBA00022692"/>
    </source>
</evidence>
<evidence type="ECO:0000256" key="8">
    <source>
        <dbReference type="ARBA" id="ARBA00035895"/>
    </source>
</evidence>
<name>A0A8J2K4S7_9HEXA</name>
<gene>
    <name evidence="17" type="ORF">AFUS01_LOCUS18018</name>
</gene>
<feature type="transmembrane region" description="Helical" evidence="16">
    <location>
        <begin position="7"/>
        <end position="29"/>
    </location>
</feature>
<comment type="catalytic activity">
    <reaction evidence="9">
        <text>6-(alpha-D-glucosaminyl)-(1-octadecanoyl,2-(9Z)-octadecenoyl-sn-glycero-3-phospho)-1D-myo-inositol(in) = 6-(alpha-D-glucosaminyl)-(1-octadecanoyl,2-(9Z)-octadecenoyl-sn-glycero-3-phospho)-1D-myo-inositol(out)</text>
        <dbReference type="Rhea" id="RHEA:71495"/>
        <dbReference type="ChEBI" id="CHEBI:190691"/>
    </reaction>
</comment>
<feature type="transmembrane region" description="Helical" evidence="16">
    <location>
        <begin position="422"/>
        <end position="443"/>
    </location>
</feature>
<reference evidence="17" key="1">
    <citation type="submission" date="2021-06" db="EMBL/GenBank/DDBJ databases">
        <authorList>
            <person name="Hodson N. C."/>
            <person name="Mongue J. A."/>
            <person name="Jaron S. K."/>
        </authorList>
    </citation>
    <scope>NUCLEOTIDE SEQUENCE</scope>
</reference>
<feature type="transmembrane region" description="Helical" evidence="16">
    <location>
        <begin position="397"/>
        <end position="416"/>
    </location>
</feature>
<comment type="similarity">
    <text evidence="2">Belongs to the CLPTM1 family.</text>
</comment>
<feature type="compositionally biased region" description="Basic and acidic residues" evidence="15">
    <location>
        <begin position="523"/>
        <end position="538"/>
    </location>
</feature>
<accession>A0A8J2K4S7</accession>
<keyword evidence="5 16" id="KW-0472">Membrane</keyword>
<feature type="transmembrane region" description="Helical" evidence="16">
    <location>
        <begin position="278"/>
        <end position="299"/>
    </location>
</feature>
<comment type="catalytic activity">
    <reaction evidence="14">
        <text>a 6-(alpha-D-glucosaminyl)-1-(1,2-diacyl-sn-glycero-3-phospho)-1D-myo-inositol(in) = a 6-(alpha-D-glucosaminyl)-1-(1,2-diacyl-sn-glycero-3-phospho)-1D-myo-inositol(out)</text>
        <dbReference type="Rhea" id="RHEA:71491"/>
        <dbReference type="ChEBI" id="CHEBI:57997"/>
    </reaction>
</comment>
<evidence type="ECO:0000256" key="15">
    <source>
        <dbReference type="SAM" id="MobiDB-lite"/>
    </source>
</evidence>
<dbReference type="EMBL" id="CAJVCH010176107">
    <property type="protein sequence ID" value="CAG7729292.1"/>
    <property type="molecule type" value="Genomic_DNA"/>
</dbReference>
<evidence type="ECO:0000256" key="13">
    <source>
        <dbReference type="ARBA" id="ARBA00045827"/>
    </source>
</evidence>
<comment type="function">
    <text evidence="13">Scramblase that mediates the translocation of glucosaminylphosphatidylinositol (alpha-D-GlcN-(1-6)-(1,2-diacyl-sn-glycero-3-phospho)-1D-myo-inositol, GlcN-PI) across the endoplasmic reticulum (ER) membrane, from the cytosolic leaflet to the luminal leaflet of the ER membrane, where it participates in the biosynthesis of glycosylphosphatidylinositol (GPI). GPI is a lipid glycoconjugate involved in post-translational modification of proteins. Can also translocate 1,2-diacyl-sn-glycero-3-phospho-(1D-myo-inositol) (phosphatidylinositol or PI), as well as several other phospholipids (1,2-diacyl-sn-glycero-3-phosphocholine, 1,2-diacyl-sn-glycero-3-phosphoethanolamine), and N-acetylglucosaminylphosphatidylinositol (GlcNAc-PI) in vitro.</text>
</comment>
<keyword evidence="4 16" id="KW-1133">Transmembrane helix</keyword>
<evidence type="ECO:0000256" key="10">
    <source>
        <dbReference type="ARBA" id="ARBA00040905"/>
    </source>
</evidence>
<evidence type="ECO:0000256" key="9">
    <source>
        <dbReference type="ARBA" id="ARBA00036810"/>
    </source>
</evidence>
<feature type="transmembrane region" description="Helical" evidence="16">
    <location>
        <begin position="341"/>
        <end position="359"/>
    </location>
</feature>
<evidence type="ECO:0000256" key="4">
    <source>
        <dbReference type="ARBA" id="ARBA00022989"/>
    </source>
</evidence>
<feature type="region of interest" description="Disordered" evidence="15">
    <location>
        <begin position="521"/>
        <end position="559"/>
    </location>
</feature>
<proteinExistence type="inferred from homology"/>
<dbReference type="PANTHER" id="PTHR21347">
    <property type="entry name" value="CLEFT LIP AND PALATE ASSOCIATED TRANSMEMBRANE PROTEIN-RELATED"/>
    <property type="match status" value="1"/>
</dbReference>
<evidence type="ECO:0000256" key="6">
    <source>
        <dbReference type="ARBA" id="ARBA00024615"/>
    </source>
</evidence>
<evidence type="ECO:0000256" key="16">
    <source>
        <dbReference type="SAM" id="Phobius"/>
    </source>
</evidence>
<comment type="catalytic activity">
    <reaction evidence="7">
        <text>a 1,2-diacyl-sn-glycero-3-phosphocholine(in) = a 1,2-diacyl-sn-glycero-3-phosphocholine(out)</text>
        <dbReference type="Rhea" id="RHEA:38571"/>
        <dbReference type="ChEBI" id="CHEBI:57643"/>
    </reaction>
</comment>
<evidence type="ECO:0000256" key="5">
    <source>
        <dbReference type="ARBA" id="ARBA00023136"/>
    </source>
</evidence>
<dbReference type="OrthoDB" id="378564at2759"/>
<feature type="compositionally biased region" description="Polar residues" evidence="15">
    <location>
        <begin position="549"/>
        <end position="559"/>
    </location>
</feature>
<evidence type="ECO:0000313" key="17">
    <source>
        <dbReference type="EMBL" id="CAG7729292.1"/>
    </source>
</evidence>
<evidence type="ECO:0000256" key="7">
    <source>
        <dbReference type="ARBA" id="ARBA00024631"/>
    </source>
</evidence>
<comment type="caution">
    <text evidence="17">The sequence shown here is derived from an EMBL/GenBank/DDBJ whole genome shotgun (WGS) entry which is preliminary data.</text>
</comment>
<protein>
    <recommendedName>
        <fullName evidence="10">Lipid scramblase CLPTM1L</fullName>
    </recommendedName>
    <alternativeName>
        <fullName evidence="12">Cisplatin resistance-related protein 9</fullName>
    </alternativeName>
    <alternativeName>
        <fullName evidence="11">Cleft lip and palate transmembrane protein 1-like protein</fullName>
    </alternativeName>
</protein>
<evidence type="ECO:0000256" key="1">
    <source>
        <dbReference type="ARBA" id="ARBA00004141"/>
    </source>
</evidence>
<sequence>MRFSFTFIVSTVFMVYIAHSIWSLVQIFIPPSCSERPCLNSFLTSSPKLQLLLFSSLQPSIRTFDQLQQIHHWNPFNYHDRFEQNVTVTVPAKTRRNGTLYIYAFLTPVPKHDKESWVQSIQSQSTMYASFQLTQYLVPEAETFNLLNGKEERKPQRPKQDKAQTHVCKLLRLNLMTDLHILPRKDLPMDLSQLLRLLSSDTYLPPMKFDSFSSRLRNFYRLNSSQESYDLQFEFTPASIGSLRMAAQFEAAMETMKTFGFSSKDLDDTKGIFSDTNIYLLALTMFVASFHLLFDFLAFKNDVAYWRNRKTTVGLSLRTIVWRCFSTIVVFLYLLEEKSSMLVIVPCGFGALIEIWKVTKAFKIKFSWESGFPRLSFGGMSELEKATAQHDVDSMKYLSYVLYPLCAAGAVYSLLYTPHKSWYSWTIQSLVNGVYAFGFLFMLPQLYLNYKLKSVAHMNFKSFMYKAFNTFIDDLFAFIITTPYSHKVATLRDDVCFLIYLYQRWLYPVDKSRLDAGGEFELEGEKAESSPEALKQRSLEPPTDDNPPEKNSSTNKKDD</sequence>
<comment type="subcellular location">
    <subcellularLocation>
        <location evidence="1">Membrane</location>
        <topology evidence="1">Multi-pass membrane protein</topology>
    </subcellularLocation>
</comment>
<evidence type="ECO:0000256" key="2">
    <source>
        <dbReference type="ARBA" id="ARBA00009310"/>
    </source>
</evidence>
<dbReference type="GO" id="GO:0016020">
    <property type="term" value="C:membrane"/>
    <property type="evidence" value="ECO:0007669"/>
    <property type="project" value="UniProtKB-SubCell"/>
</dbReference>
<dbReference type="InterPro" id="IPR008429">
    <property type="entry name" value="CLPTM1"/>
</dbReference>
<evidence type="ECO:0000256" key="11">
    <source>
        <dbReference type="ARBA" id="ARBA00042320"/>
    </source>
</evidence>
<feature type="transmembrane region" description="Helical" evidence="16">
    <location>
        <begin position="320"/>
        <end position="335"/>
    </location>
</feature>
<keyword evidence="3 16" id="KW-0812">Transmembrane</keyword>
<evidence type="ECO:0000313" key="18">
    <source>
        <dbReference type="Proteomes" id="UP000708208"/>
    </source>
</evidence>